<dbReference type="OMA" id="NICPSQF"/>
<keyword evidence="5 9" id="KW-0862">Zinc</keyword>
<evidence type="ECO:0000256" key="3">
    <source>
        <dbReference type="ARBA" id="ARBA00022723"/>
    </source>
</evidence>
<evidence type="ECO:0000256" key="5">
    <source>
        <dbReference type="ARBA" id="ARBA00022833"/>
    </source>
</evidence>
<dbReference type="PANTHER" id="PTHR10942">
    <property type="entry name" value="LEISHMANOLYSIN-LIKE PEPTIDASE"/>
    <property type="match status" value="1"/>
</dbReference>
<dbReference type="Pfam" id="PF01457">
    <property type="entry name" value="Peptidase_M8"/>
    <property type="match status" value="1"/>
</dbReference>
<proteinExistence type="inferred from homology"/>
<comment type="cofactor">
    <cofactor evidence="9 10">
        <name>Zn(2+)</name>
        <dbReference type="ChEBI" id="CHEBI:29105"/>
    </cofactor>
    <text evidence="9 10">Binds 1 zinc ion per subunit.</text>
</comment>
<organism evidence="13">
    <name type="scientific">Haemonchus placei</name>
    <name type="common">Barber's pole worm</name>
    <dbReference type="NCBI Taxonomy" id="6290"/>
    <lineage>
        <taxon>Eukaryota</taxon>
        <taxon>Metazoa</taxon>
        <taxon>Ecdysozoa</taxon>
        <taxon>Nematoda</taxon>
        <taxon>Chromadorea</taxon>
        <taxon>Rhabditida</taxon>
        <taxon>Rhabditina</taxon>
        <taxon>Rhabditomorpha</taxon>
        <taxon>Strongyloidea</taxon>
        <taxon>Trichostrongylidae</taxon>
        <taxon>Haemonchus</taxon>
    </lineage>
</organism>
<dbReference type="SUPFAM" id="SSF55486">
    <property type="entry name" value="Metalloproteases ('zincins'), catalytic domain"/>
    <property type="match status" value="1"/>
</dbReference>
<dbReference type="EMBL" id="UZAF01016876">
    <property type="protein sequence ID" value="VDO35066.1"/>
    <property type="molecule type" value="Genomic_DNA"/>
</dbReference>
<evidence type="ECO:0000313" key="13">
    <source>
        <dbReference type="WBParaSite" id="HPLM_0000851501-mRNA-1"/>
    </source>
</evidence>
<feature type="binding site" evidence="9">
    <location>
        <position position="220"/>
    </location>
    <ligand>
        <name>Zn(2+)</name>
        <dbReference type="ChEBI" id="CHEBI:29105"/>
        <note>catalytic</note>
    </ligand>
</feature>
<dbReference type="InterPro" id="IPR001577">
    <property type="entry name" value="Peptidase_M8"/>
</dbReference>
<evidence type="ECO:0000313" key="11">
    <source>
        <dbReference type="EMBL" id="VDO35066.1"/>
    </source>
</evidence>
<dbReference type="WBParaSite" id="HPLM_0000851501-mRNA-1">
    <property type="protein sequence ID" value="HPLM_0000851501-mRNA-1"/>
    <property type="gene ID" value="HPLM_0000851501"/>
</dbReference>
<feature type="chain" id="PRO_5043073214" description="Leishmanolysin-like peptidase" evidence="10">
    <location>
        <begin position="18"/>
        <end position="244"/>
    </location>
</feature>
<evidence type="ECO:0000256" key="6">
    <source>
        <dbReference type="ARBA" id="ARBA00023049"/>
    </source>
</evidence>
<evidence type="ECO:0000256" key="2">
    <source>
        <dbReference type="ARBA" id="ARBA00022670"/>
    </source>
</evidence>
<dbReference type="GO" id="GO:0007155">
    <property type="term" value="P:cell adhesion"/>
    <property type="evidence" value="ECO:0007669"/>
    <property type="project" value="InterPro"/>
</dbReference>
<reference evidence="11 12" key="2">
    <citation type="submission" date="2018-11" db="EMBL/GenBank/DDBJ databases">
        <authorList>
            <consortium name="Pathogen Informatics"/>
        </authorList>
    </citation>
    <scope>NUCLEOTIDE SEQUENCE [LARGE SCALE GENOMIC DNA]</scope>
    <source>
        <strain evidence="11 12">MHpl1</strain>
    </source>
</reference>
<dbReference type="GO" id="GO:0006508">
    <property type="term" value="P:proteolysis"/>
    <property type="evidence" value="ECO:0007669"/>
    <property type="project" value="UniProtKB-KW"/>
</dbReference>
<keyword evidence="4 10" id="KW-0378">Hydrolase</keyword>
<gene>
    <name evidence="11" type="ORF">HPLM_LOCUS8507</name>
</gene>
<accession>A0A0N4WD73</accession>
<comment type="similarity">
    <text evidence="1 10">Belongs to the peptidase M8 family.</text>
</comment>
<evidence type="ECO:0000256" key="8">
    <source>
        <dbReference type="PIRSR" id="PIRSR601577-1"/>
    </source>
</evidence>
<evidence type="ECO:0000256" key="1">
    <source>
        <dbReference type="ARBA" id="ARBA00005860"/>
    </source>
</evidence>
<feature type="binding site" evidence="9">
    <location>
        <position position="224"/>
    </location>
    <ligand>
        <name>Zn(2+)</name>
        <dbReference type="ChEBI" id="CHEBI:29105"/>
        <note>catalytic</note>
    </ligand>
</feature>
<dbReference type="EC" id="3.4.24.-" evidence="10"/>
<dbReference type="Proteomes" id="UP000268014">
    <property type="component" value="Unassembled WGS sequence"/>
</dbReference>
<feature type="signal peptide" evidence="10">
    <location>
        <begin position="1"/>
        <end position="17"/>
    </location>
</feature>
<dbReference type="PANTHER" id="PTHR10942:SF0">
    <property type="entry name" value="LEISHMANOLYSIN-LIKE PEPTIDASE"/>
    <property type="match status" value="1"/>
</dbReference>
<keyword evidence="3 9" id="KW-0479">Metal-binding</keyword>
<sequence>MNLRLLHATLAVRLILACDYVPPKPEDVIIAKTEYAAGSRSKREAAWDWIRIETEYDSSFNLLTEEKKELLEDLITTARDYFETTVKVRRLASIQLAPSCQGQTRKFPNDTYLCAADCEKRCGGAIASQDAHYFMHCVCLDIECPTKQYNWGGKLTSADFVLFVSVIEGNCGKQTLAYAQHCALDKDSNRPIAGHVNICPSQFHKMKSNEFGQWIATIKHELIHAFVFSSSLFQLFPGAGKVQR</sequence>
<feature type="active site" evidence="8">
    <location>
        <position position="221"/>
    </location>
</feature>
<dbReference type="GO" id="GO:0005737">
    <property type="term" value="C:cytoplasm"/>
    <property type="evidence" value="ECO:0007669"/>
    <property type="project" value="TreeGrafter"/>
</dbReference>
<keyword evidence="12" id="KW-1185">Reference proteome</keyword>
<keyword evidence="6 9" id="KW-0482">Metalloprotease</keyword>
<dbReference type="OrthoDB" id="5865570at2759"/>
<dbReference type="GO" id="GO:0016020">
    <property type="term" value="C:membrane"/>
    <property type="evidence" value="ECO:0007669"/>
    <property type="project" value="InterPro"/>
</dbReference>
<evidence type="ECO:0000256" key="4">
    <source>
        <dbReference type="ARBA" id="ARBA00022801"/>
    </source>
</evidence>
<dbReference type="GO" id="GO:0004222">
    <property type="term" value="F:metalloendopeptidase activity"/>
    <property type="evidence" value="ECO:0007669"/>
    <property type="project" value="UniProtKB-UniRule"/>
</dbReference>
<evidence type="ECO:0000313" key="12">
    <source>
        <dbReference type="Proteomes" id="UP000268014"/>
    </source>
</evidence>
<dbReference type="AlphaFoldDB" id="A0A0N4WD73"/>
<evidence type="ECO:0000256" key="9">
    <source>
        <dbReference type="PIRSR" id="PIRSR601577-2"/>
    </source>
</evidence>
<evidence type="ECO:0000256" key="10">
    <source>
        <dbReference type="RuleBase" id="RU366077"/>
    </source>
</evidence>
<keyword evidence="2 10" id="KW-0645">Protease</keyword>
<keyword evidence="10" id="KW-0732">Signal</keyword>
<dbReference type="Gene3D" id="3.10.170.20">
    <property type="match status" value="1"/>
</dbReference>
<dbReference type="GO" id="GO:0046872">
    <property type="term" value="F:metal ion binding"/>
    <property type="evidence" value="ECO:0007669"/>
    <property type="project" value="UniProtKB-KW"/>
</dbReference>
<protein>
    <recommendedName>
        <fullName evidence="7 10">Leishmanolysin-like peptidase</fullName>
        <ecNumber evidence="10">3.4.24.-</ecNumber>
    </recommendedName>
</protein>
<evidence type="ECO:0000256" key="7">
    <source>
        <dbReference type="ARBA" id="ARBA00039717"/>
    </source>
</evidence>
<reference evidence="13" key="1">
    <citation type="submission" date="2017-02" db="UniProtKB">
        <authorList>
            <consortium name="WormBaseParasite"/>
        </authorList>
    </citation>
    <scope>IDENTIFICATION</scope>
</reference>
<name>A0A0N4WD73_HAEPC</name>
<dbReference type="STRING" id="6290.A0A0N4WD73"/>